<dbReference type="RefSeq" id="WP_212216095.1">
    <property type="nucleotide sequence ID" value="NZ_JAGUCO010000006.1"/>
</dbReference>
<evidence type="ECO:0000313" key="2">
    <source>
        <dbReference type="Proteomes" id="UP000708576"/>
    </source>
</evidence>
<dbReference type="Proteomes" id="UP000708576">
    <property type="component" value="Unassembled WGS sequence"/>
</dbReference>
<reference evidence="1 2" key="1">
    <citation type="journal article" date="2015" name="Int. J. Syst. Evol. Microbiol.">
        <title>Carboxylicivirga linearis sp. nov., isolated from a sea cucumber culture pond.</title>
        <authorList>
            <person name="Wang F.Q."/>
            <person name="Zhou Y.X."/>
            <person name="Lin X.Z."/>
            <person name="Chen G.J."/>
            <person name="Du Z.J."/>
        </authorList>
    </citation>
    <scope>NUCLEOTIDE SEQUENCE [LARGE SCALE GENOMIC DNA]</scope>
    <source>
        <strain evidence="1 2">FB218</strain>
    </source>
</reference>
<dbReference type="Pfam" id="PF02082">
    <property type="entry name" value="Rrf2"/>
    <property type="match status" value="1"/>
</dbReference>
<dbReference type="PROSITE" id="PS51197">
    <property type="entry name" value="HTH_RRF2_2"/>
    <property type="match status" value="1"/>
</dbReference>
<dbReference type="InterPro" id="IPR036390">
    <property type="entry name" value="WH_DNA-bd_sf"/>
</dbReference>
<sequence length="147" mass="16380">MLSNTCKYAIRAVIYLAVNEEDGKKIGIKQISKELDIPTPFLGKILQSLAKQKLLKSTKGPHGGFGLGRTPEEITLYDIVAIIDGDDVFTNCLIGLQSCKSNSSEGKACPVHDQYHAIRKQMKEFFANESIEKIMNNMKEKGDYIKL</sequence>
<protein>
    <submittedName>
        <fullName evidence="1">Rrf2 family transcriptional regulator</fullName>
    </submittedName>
</protein>
<evidence type="ECO:0000313" key="1">
    <source>
        <dbReference type="EMBL" id="MBS2098856.1"/>
    </source>
</evidence>
<dbReference type="EMBL" id="JAGUCO010000006">
    <property type="protein sequence ID" value="MBS2098856.1"/>
    <property type="molecule type" value="Genomic_DNA"/>
</dbReference>
<organism evidence="1 2">
    <name type="scientific">Carboxylicivirga linearis</name>
    <dbReference type="NCBI Taxonomy" id="1628157"/>
    <lineage>
        <taxon>Bacteria</taxon>
        <taxon>Pseudomonadati</taxon>
        <taxon>Bacteroidota</taxon>
        <taxon>Bacteroidia</taxon>
        <taxon>Marinilabiliales</taxon>
        <taxon>Marinilabiliaceae</taxon>
        <taxon>Carboxylicivirga</taxon>
    </lineage>
</organism>
<name>A0ABS5JVD2_9BACT</name>
<gene>
    <name evidence="1" type="ORF">KEM10_11245</name>
</gene>
<dbReference type="InterPro" id="IPR036388">
    <property type="entry name" value="WH-like_DNA-bd_sf"/>
</dbReference>
<dbReference type="NCBIfam" id="TIGR00738">
    <property type="entry name" value="rrf2_super"/>
    <property type="match status" value="1"/>
</dbReference>
<dbReference type="PANTHER" id="PTHR33221">
    <property type="entry name" value="WINGED HELIX-TURN-HELIX TRANSCRIPTIONAL REGULATOR, RRF2 FAMILY"/>
    <property type="match status" value="1"/>
</dbReference>
<dbReference type="PANTHER" id="PTHR33221:SF15">
    <property type="entry name" value="HTH-TYPE TRANSCRIPTIONAL REGULATOR YWGB-RELATED"/>
    <property type="match status" value="1"/>
</dbReference>
<proteinExistence type="predicted"/>
<dbReference type="InterPro" id="IPR000944">
    <property type="entry name" value="Tscrpt_reg_Rrf2"/>
</dbReference>
<dbReference type="SUPFAM" id="SSF46785">
    <property type="entry name" value="Winged helix' DNA-binding domain"/>
    <property type="match status" value="1"/>
</dbReference>
<comment type="caution">
    <text evidence="1">The sequence shown here is derived from an EMBL/GenBank/DDBJ whole genome shotgun (WGS) entry which is preliminary data.</text>
</comment>
<dbReference type="Gene3D" id="1.10.10.10">
    <property type="entry name" value="Winged helix-like DNA-binding domain superfamily/Winged helix DNA-binding domain"/>
    <property type="match status" value="1"/>
</dbReference>
<accession>A0ABS5JVD2</accession>
<keyword evidence="2" id="KW-1185">Reference proteome</keyword>